<dbReference type="PANTHER" id="PTHR21694">
    <property type="entry name" value="COILED-COIL DOMAIN-CONTAINING PROTEIN 63"/>
    <property type="match status" value="1"/>
</dbReference>
<name>A0AAD5LBI6_PYTIN</name>
<dbReference type="PANTHER" id="PTHR21694:SF18">
    <property type="entry name" value="COILED-COIL DOMAIN-CONTAINING PROTEIN 63"/>
    <property type="match status" value="1"/>
</dbReference>
<feature type="compositionally biased region" description="Low complexity" evidence="3">
    <location>
        <begin position="658"/>
        <end position="670"/>
    </location>
</feature>
<dbReference type="EMBL" id="JAKCXM010000533">
    <property type="protein sequence ID" value="KAJ0393080.1"/>
    <property type="molecule type" value="Genomic_DNA"/>
</dbReference>
<keyword evidence="1 2" id="KW-0175">Coiled coil</keyword>
<comment type="caution">
    <text evidence="5">The sequence shown here is derived from an EMBL/GenBank/DDBJ whole genome shotgun (WGS) entry which is preliminary data.</text>
</comment>
<dbReference type="Proteomes" id="UP001209570">
    <property type="component" value="Unassembled WGS sequence"/>
</dbReference>
<proteinExistence type="predicted"/>
<reference evidence="5" key="1">
    <citation type="submission" date="2021-12" db="EMBL/GenBank/DDBJ databases">
        <title>Prjna785345.</title>
        <authorList>
            <person name="Rujirawat T."/>
            <person name="Krajaejun T."/>
        </authorList>
    </citation>
    <scope>NUCLEOTIDE SEQUENCE</scope>
    <source>
        <strain evidence="5">Pi057C3</strain>
    </source>
</reference>
<feature type="region of interest" description="Disordered" evidence="3">
    <location>
        <begin position="173"/>
        <end position="217"/>
    </location>
</feature>
<keyword evidence="6" id="KW-1185">Reference proteome</keyword>
<feature type="compositionally biased region" description="Acidic residues" evidence="3">
    <location>
        <begin position="41"/>
        <end position="57"/>
    </location>
</feature>
<dbReference type="InterPro" id="IPR049258">
    <property type="entry name" value="ODAD1_CC"/>
</dbReference>
<evidence type="ECO:0000256" key="1">
    <source>
        <dbReference type="ARBA" id="ARBA00023054"/>
    </source>
</evidence>
<feature type="coiled-coil region" evidence="2">
    <location>
        <begin position="290"/>
        <end position="335"/>
    </location>
</feature>
<feature type="compositionally biased region" description="Basic and acidic residues" evidence="3">
    <location>
        <begin position="731"/>
        <end position="755"/>
    </location>
</feature>
<gene>
    <name evidence="5" type="ORF">P43SY_009734</name>
</gene>
<feature type="compositionally biased region" description="Acidic residues" evidence="3">
    <location>
        <begin position="721"/>
        <end position="730"/>
    </location>
</feature>
<evidence type="ECO:0000256" key="2">
    <source>
        <dbReference type="SAM" id="Coils"/>
    </source>
</evidence>
<dbReference type="Pfam" id="PF21773">
    <property type="entry name" value="ODAD1_CC"/>
    <property type="match status" value="2"/>
</dbReference>
<evidence type="ECO:0000259" key="4">
    <source>
        <dbReference type="Pfam" id="PF21773"/>
    </source>
</evidence>
<dbReference type="InterPro" id="IPR051876">
    <property type="entry name" value="ODA-DC/CCD"/>
</dbReference>
<evidence type="ECO:0000313" key="5">
    <source>
        <dbReference type="EMBL" id="KAJ0393080.1"/>
    </source>
</evidence>
<accession>A0AAD5LBI6</accession>
<dbReference type="AlphaFoldDB" id="A0AAD5LBI6"/>
<sequence>MAGTKDESSALQLVLGADTTLGIIAGLTLAAVTNDKKAPQDDDEELGSGDPATEDDAAAASQRRRTVKPGSRGSGDVLLQQVSSSATSAAAKKYSVHEQRDVIRKLQERNRMLKQELAIESRDTRTLLAAEQRQRLEYLQRMNETFRKKVDAARRHVERLDELLARKEHELEALRQQQQQQPPQASSSSISTCPSPSPSLPGETNTGGGGGGGGAVLDTAASISRRVRALENRLELTLVKRNEMDSINKHLRAQIEKVRKDRVIFDGIYKKLEREQHDFQLRYNASVEELQRAMDAKEVVNQEIVRLQARAQAEQHDYELQFHALKREIEAARREAQARNLLLLSAFPPSDQDDSTRQAGTDVVGDIAATDNGGAKGATGAATLGAVATADSPLRRITALSTWRIGFDKALLSSKDSVVTKYDQVFDGIKRLTGIQDVAQIAQAILLKDEENFKRFKRVEELQREEVAMKAQVEEVTAAIEAFKAAEGIATGSTQKQQFRALAAKFQRVVATNQAFDGEFEELTTQVARIKSSIHSIHSMLVHANCSKNVDQFSQGSTHLALGAHSARDITDANVLEYLQAIETYTSSLMKESLEASPTVSSTAMAGAMASPVGHGPPTLASDPAHKLRVQVPTFGGLNGTIILPAASISTAANAEGSPRSVSPSRRSSSQRGGEATTPTPRRKHGGLELTSRKSMSQHQFTAALASGPPTDAPTSRPEAADADDAEEDERAYTYEELREFATKHLVQRREDAARQLRHSSRGNSPTNTAQS</sequence>
<feature type="domain" description="ODAD1 central coiled coil region" evidence="4">
    <location>
        <begin position="225"/>
        <end position="333"/>
    </location>
</feature>
<evidence type="ECO:0000256" key="3">
    <source>
        <dbReference type="SAM" id="MobiDB-lite"/>
    </source>
</evidence>
<organism evidence="5 6">
    <name type="scientific">Pythium insidiosum</name>
    <name type="common">Pythiosis disease agent</name>
    <dbReference type="NCBI Taxonomy" id="114742"/>
    <lineage>
        <taxon>Eukaryota</taxon>
        <taxon>Sar</taxon>
        <taxon>Stramenopiles</taxon>
        <taxon>Oomycota</taxon>
        <taxon>Peronosporomycetes</taxon>
        <taxon>Pythiales</taxon>
        <taxon>Pythiaceae</taxon>
        <taxon>Pythium</taxon>
    </lineage>
</organism>
<protein>
    <recommendedName>
        <fullName evidence="4">ODAD1 central coiled coil region domain-containing protein</fullName>
    </recommendedName>
</protein>
<evidence type="ECO:0000313" key="6">
    <source>
        <dbReference type="Proteomes" id="UP001209570"/>
    </source>
</evidence>
<feature type="domain" description="ODAD1 central coiled coil region" evidence="4">
    <location>
        <begin position="414"/>
        <end position="540"/>
    </location>
</feature>
<feature type="region of interest" description="Disordered" evidence="3">
    <location>
        <begin position="32"/>
        <end position="76"/>
    </location>
</feature>
<feature type="compositionally biased region" description="Low complexity" evidence="3">
    <location>
        <begin position="176"/>
        <end position="194"/>
    </location>
</feature>
<feature type="compositionally biased region" description="Polar residues" evidence="3">
    <location>
        <begin position="762"/>
        <end position="772"/>
    </location>
</feature>
<feature type="region of interest" description="Disordered" evidence="3">
    <location>
        <begin position="653"/>
        <end position="772"/>
    </location>
</feature>
<feature type="compositionally biased region" description="Gly residues" evidence="3">
    <location>
        <begin position="205"/>
        <end position="215"/>
    </location>
</feature>